<evidence type="ECO:0000313" key="5">
    <source>
        <dbReference type="Proteomes" id="UP000772181"/>
    </source>
</evidence>
<evidence type="ECO:0000256" key="3">
    <source>
        <dbReference type="ARBA" id="ARBA00023014"/>
    </source>
</evidence>
<dbReference type="PANTHER" id="PTHR43432:SF3">
    <property type="entry name" value="SLR0285 PROTEIN"/>
    <property type="match status" value="1"/>
</dbReference>
<organism evidence="4 5">
    <name type="scientific">Tectimicrobiota bacterium</name>
    <dbReference type="NCBI Taxonomy" id="2528274"/>
    <lineage>
        <taxon>Bacteria</taxon>
        <taxon>Pseudomonadati</taxon>
        <taxon>Nitrospinota/Tectimicrobiota group</taxon>
        <taxon>Candidatus Tectimicrobiota</taxon>
    </lineage>
</organism>
<evidence type="ECO:0000256" key="1">
    <source>
        <dbReference type="ARBA" id="ARBA00022723"/>
    </source>
</evidence>
<dbReference type="GO" id="GO:0051536">
    <property type="term" value="F:iron-sulfur cluster binding"/>
    <property type="evidence" value="ECO:0007669"/>
    <property type="project" value="UniProtKB-KW"/>
</dbReference>
<protein>
    <recommendedName>
        <fullName evidence="6">Radical SAM protein</fullName>
    </recommendedName>
</protein>
<dbReference type="AlphaFoldDB" id="A0A933LR45"/>
<evidence type="ECO:0000313" key="4">
    <source>
        <dbReference type="EMBL" id="MBI4595996.1"/>
    </source>
</evidence>
<dbReference type="Proteomes" id="UP000772181">
    <property type="component" value="Unassembled WGS sequence"/>
</dbReference>
<reference evidence="4" key="1">
    <citation type="submission" date="2020-07" db="EMBL/GenBank/DDBJ databases">
        <title>Huge and variable diversity of episymbiotic CPR bacteria and DPANN archaea in groundwater ecosystems.</title>
        <authorList>
            <person name="He C.Y."/>
            <person name="Keren R."/>
            <person name="Whittaker M."/>
            <person name="Farag I.F."/>
            <person name="Doudna J."/>
            <person name="Cate J.H.D."/>
            <person name="Banfield J.F."/>
        </authorList>
    </citation>
    <scope>NUCLEOTIDE SEQUENCE</scope>
    <source>
        <strain evidence="4">NC_groundwater_1482_Ag_S-0.65um_47_24</strain>
    </source>
</reference>
<dbReference type="GO" id="GO:0046872">
    <property type="term" value="F:metal ion binding"/>
    <property type="evidence" value="ECO:0007669"/>
    <property type="project" value="UniProtKB-KW"/>
</dbReference>
<sequence length="194" mass="22892">MPRPRENILEKLILDLKKLQLKHEPGPVLLCFTCDPYQPIDEQYQLTRKAIQILHSYNLNVMILTKGGHRAKRDFDLLTRRDWFGVTLTNLDNKLSLKWEPDAALPGERIESLFRAHQRGIKTWVSLEPVLYPEVTLEIIKRTHDFVDVFKVGTLNYHLHSKSIDWHKFAVNVKSLLSELDCDYYLKEDLQKWL</sequence>
<dbReference type="PANTHER" id="PTHR43432">
    <property type="entry name" value="SLR0285 PROTEIN"/>
    <property type="match status" value="1"/>
</dbReference>
<dbReference type="InterPro" id="IPR040086">
    <property type="entry name" value="MJ0683-like"/>
</dbReference>
<evidence type="ECO:0008006" key="6">
    <source>
        <dbReference type="Google" id="ProtNLM"/>
    </source>
</evidence>
<dbReference type="Gene3D" id="3.80.30.30">
    <property type="match status" value="1"/>
</dbReference>
<proteinExistence type="predicted"/>
<comment type="caution">
    <text evidence="4">The sequence shown here is derived from an EMBL/GenBank/DDBJ whole genome shotgun (WGS) entry which is preliminary data.</text>
</comment>
<name>A0A933LR45_UNCTE</name>
<keyword evidence="1" id="KW-0479">Metal-binding</keyword>
<keyword evidence="3" id="KW-0411">Iron-sulfur</keyword>
<evidence type="ECO:0000256" key="2">
    <source>
        <dbReference type="ARBA" id="ARBA00023004"/>
    </source>
</evidence>
<dbReference type="EMBL" id="JACQWF010000285">
    <property type="protein sequence ID" value="MBI4595996.1"/>
    <property type="molecule type" value="Genomic_DNA"/>
</dbReference>
<accession>A0A933LR45</accession>
<keyword evidence="2" id="KW-0408">Iron</keyword>
<gene>
    <name evidence="4" type="ORF">HY730_06410</name>
</gene>